<dbReference type="EMBL" id="JABACJ020000003">
    <property type="protein sequence ID" value="MBU3875215.1"/>
    <property type="molecule type" value="Genomic_DNA"/>
</dbReference>
<proteinExistence type="predicted"/>
<gene>
    <name evidence="1" type="ORF">HGO97_005220</name>
</gene>
<comment type="caution">
    <text evidence="1">The sequence shown here is derived from an EMBL/GenBank/DDBJ whole genome shotgun (WGS) entry which is preliminary data.</text>
</comment>
<sequence>MSKVVVTEPAEYDLVEIEYYIHVHLCNPEAALRIVDGILNKAKQLSYFPKEHPYVTDDLLGRVGIRMTTFDNYNIFYYYDEKMDTVHIIRILYNKADWKDILK</sequence>
<reference evidence="1 2" key="1">
    <citation type="submission" date="2021-06" db="EMBL/GenBank/DDBJ databases">
        <title>Faecalicatena sp. nov. isolated from porcine feces.</title>
        <authorList>
            <person name="Oh B.S."/>
            <person name="Lee J.H."/>
        </authorList>
    </citation>
    <scope>NUCLEOTIDE SEQUENCE [LARGE SCALE GENOMIC DNA]</scope>
    <source>
        <strain evidence="1 2">AGMB00832</strain>
    </source>
</reference>
<protein>
    <submittedName>
        <fullName evidence="1">Type II toxin-antitoxin system RelE/ParE family toxin</fullName>
    </submittedName>
</protein>
<evidence type="ECO:0000313" key="2">
    <source>
        <dbReference type="Proteomes" id="UP000723714"/>
    </source>
</evidence>
<name>A0ABS6D1K5_9FIRM</name>
<keyword evidence="2" id="KW-1185">Reference proteome</keyword>
<dbReference type="Proteomes" id="UP000723714">
    <property type="component" value="Unassembled WGS sequence"/>
</dbReference>
<organism evidence="1 2">
    <name type="scientific">Faecalicatena faecalis</name>
    <dbReference type="NCBI Taxonomy" id="2726362"/>
    <lineage>
        <taxon>Bacteria</taxon>
        <taxon>Bacillati</taxon>
        <taxon>Bacillota</taxon>
        <taxon>Clostridia</taxon>
        <taxon>Lachnospirales</taxon>
        <taxon>Lachnospiraceae</taxon>
        <taxon>Faecalicatena</taxon>
    </lineage>
</organism>
<dbReference type="RefSeq" id="WP_216240093.1">
    <property type="nucleotide sequence ID" value="NZ_JABACJ020000003.1"/>
</dbReference>
<accession>A0ABS6D1K5</accession>
<evidence type="ECO:0000313" key="1">
    <source>
        <dbReference type="EMBL" id="MBU3875215.1"/>
    </source>
</evidence>
<dbReference type="InterPro" id="IPR007712">
    <property type="entry name" value="RelE/ParE_toxin"/>
</dbReference>
<dbReference type="Pfam" id="PF05016">
    <property type="entry name" value="ParE_toxin"/>
    <property type="match status" value="1"/>
</dbReference>